<dbReference type="AlphaFoldDB" id="A0A523BD20"/>
<comment type="caution">
    <text evidence="1">The sequence shown here is derived from an EMBL/GenBank/DDBJ whole genome shotgun (WGS) entry which is preliminary data.</text>
</comment>
<evidence type="ECO:0000313" key="2">
    <source>
        <dbReference type="Proteomes" id="UP000317265"/>
    </source>
</evidence>
<organism evidence="1 2">
    <name type="scientific">Thermoproteota archaeon</name>
    <dbReference type="NCBI Taxonomy" id="2056631"/>
    <lineage>
        <taxon>Archaea</taxon>
        <taxon>Thermoproteota</taxon>
    </lineage>
</organism>
<dbReference type="Proteomes" id="UP000317265">
    <property type="component" value="Unassembled WGS sequence"/>
</dbReference>
<gene>
    <name evidence="1" type="ORF">DSO09_03680</name>
</gene>
<proteinExistence type="predicted"/>
<name>A0A523BD20_9CREN</name>
<sequence>MLSSIRISYISMHKSELNLALMKCLKPYINKIIENPENIEIIVEKFLRDEKAIPLLFYTFQEVIMKVTLEELTEKDLAEIFKYEKFKKAEIKDALEIILEHDLWKLKQIKNNFDKYAITLYNFSINYPEDAHKYVITLLSIILLLLALNEVTTHDKLKIIEDKLNKLSDELESYTLTFMLMLEERKEENKITTIVKNSKELKEVLDIE</sequence>
<reference evidence="1 2" key="1">
    <citation type="journal article" date="2019" name="Nat. Microbiol.">
        <title>Expanding anaerobic alkane metabolism in the domain of Archaea.</title>
        <authorList>
            <person name="Wang Y."/>
            <person name="Wegener G."/>
            <person name="Hou J."/>
            <person name="Wang F."/>
            <person name="Xiao X."/>
        </authorList>
    </citation>
    <scope>NUCLEOTIDE SEQUENCE [LARGE SCALE GENOMIC DNA]</scope>
    <source>
        <strain evidence="1">WYZ-LMO11</strain>
    </source>
</reference>
<dbReference type="EMBL" id="QNVI01000043">
    <property type="protein sequence ID" value="TDA38752.1"/>
    <property type="molecule type" value="Genomic_DNA"/>
</dbReference>
<evidence type="ECO:0000313" key="1">
    <source>
        <dbReference type="EMBL" id="TDA38752.1"/>
    </source>
</evidence>
<accession>A0A523BD20</accession>
<protein>
    <submittedName>
        <fullName evidence="1">Uncharacterized protein</fullName>
    </submittedName>
</protein>